<reference evidence="1" key="1">
    <citation type="submission" date="2022-11" db="EMBL/GenBank/DDBJ databases">
        <authorList>
            <person name="Petersen C."/>
        </authorList>
    </citation>
    <scope>NUCLEOTIDE SEQUENCE</scope>
    <source>
        <strain evidence="1">IBT 21917</strain>
    </source>
</reference>
<reference evidence="1" key="2">
    <citation type="journal article" date="2023" name="IMA Fungus">
        <title>Comparative genomic study of the Penicillium genus elucidates a diverse pangenome and 15 lateral gene transfer events.</title>
        <authorList>
            <person name="Petersen C."/>
            <person name="Sorensen T."/>
            <person name="Nielsen M.R."/>
            <person name="Sondergaard T.E."/>
            <person name="Sorensen J.L."/>
            <person name="Fitzpatrick D.A."/>
            <person name="Frisvad J.C."/>
            <person name="Nielsen K.L."/>
        </authorList>
    </citation>
    <scope>NUCLEOTIDE SEQUENCE</scope>
    <source>
        <strain evidence="1">IBT 21917</strain>
    </source>
</reference>
<proteinExistence type="predicted"/>
<accession>A0A9W9IMW0</accession>
<name>A0A9W9IMW0_9EURO</name>
<dbReference type="AlphaFoldDB" id="A0A9W9IMW0"/>
<dbReference type="Proteomes" id="UP001146351">
    <property type="component" value="Unassembled WGS sequence"/>
</dbReference>
<sequence length="82" mass="8890">MGIPFPLDPPPESFGASFWNGDLAKLGNLVIAHTDAGTMIQADFKPNEVAGTLRYGSGMGWKWQRITTLDECFEEDSVDGNG</sequence>
<keyword evidence="2" id="KW-1185">Reference proteome</keyword>
<evidence type="ECO:0000313" key="2">
    <source>
        <dbReference type="Proteomes" id="UP001146351"/>
    </source>
</evidence>
<evidence type="ECO:0000313" key="1">
    <source>
        <dbReference type="EMBL" id="KAJ5180672.1"/>
    </source>
</evidence>
<gene>
    <name evidence="1" type="ORF">N7492_003882</name>
</gene>
<organism evidence="1 2">
    <name type="scientific">Penicillium capsulatum</name>
    <dbReference type="NCBI Taxonomy" id="69766"/>
    <lineage>
        <taxon>Eukaryota</taxon>
        <taxon>Fungi</taxon>
        <taxon>Dikarya</taxon>
        <taxon>Ascomycota</taxon>
        <taxon>Pezizomycotina</taxon>
        <taxon>Eurotiomycetes</taxon>
        <taxon>Eurotiomycetidae</taxon>
        <taxon>Eurotiales</taxon>
        <taxon>Aspergillaceae</taxon>
        <taxon>Penicillium</taxon>
    </lineage>
</organism>
<protein>
    <submittedName>
        <fullName evidence="1">Uncharacterized protein</fullName>
    </submittedName>
</protein>
<comment type="caution">
    <text evidence="1">The sequence shown here is derived from an EMBL/GenBank/DDBJ whole genome shotgun (WGS) entry which is preliminary data.</text>
</comment>
<dbReference type="EMBL" id="JAPQKO010000002">
    <property type="protein sequence ID" value="KAJ5180672.1"/>
    <property type="molecule type" value="Genomic_DNA"/>
</dbReference>